<dbReference type="NCBIfam" id="NF002636">
    <property type="entry name" value="PRK02304.1-5"/>
    <property type="match status" value="1"/>
</dbReference>
<dbReference type="InterPro" id="IPR029057">
    <property type="entry name" value="PRTase-like"/>
</dbReference>
<evidence type="ECO:0000256" key="10">
    <source>
        <dbReference type="ARBA" id="ARBA00022726"/>
    </source>
</evidence>
<dbReference type="InterPro" id="IPR050054">
    <property type="entry name" value="UPRTase/APRTase"/>
</dbReference>
<dbReference type="GO" id="GO:0005737">
    <property type="term" value="C:cytoplasm"/>
    <property type="evidence" value="ECO:0007669"/>
    <property type="project" value="UniProtKB-SubCell"/>
</dbReference>
<dbReference type="GO" id="GO:0003999">
    <property type="term" value="F:adenine phosphoribosyltransferase activity"/>
    <property type="evidence" value="ECO:0007669"/>
    <property type="project" value="UniProtKB-UniRule"/>
</dbReference>
<accession>A0A5B7XVF5</accession>
<comment type="subcellular location">
    <subcellularLocation>
        <location evidence="3 11">Cytoplasm</location>
    </subcellularLocation>
</comment>
<dbReference type="OrthoDB" id="9803963at2"/>
<evidence type="ECO:0000256" key="7">
    <source>
        <dbReference type="ARBA" id="ARBA00022490"/>
    </source>
</evidence>
<dbReference type="GO" id="GO:0006166">
    <property type="term" value="P:purine ribonucleoside salvage"/>
    <property type="evidence" value="ECO:0007669"/>
    <property type="project" value="UniProtKB-UniRule"/>
</dbReference>
<reference evidence="13 15" key="2">
    <citation type="submission" date="2019-06" db="EMBL/GenBank/DDBJ databases">
        <title>Mycoplasma sp. 2F1A isolated from ostrich.</title>
        <authorList>
            <person name="Spergser J."/>
        </authorList>
    </citation>
    <scope>NUCLEOTIDE SEQUENCE [LARGE SCALE GENOMIC DNA]</scope>
    <source>
        <strain evidence="13 15">2F1A</strain>
    </source>
</reference>
<dbReference type="PANTHER" id="PTHR32315">
    <property type="entry name" value="ADENINE PHOSPHORIBOSYLTRANSFERASE"/>
    <property type="match status" value="1"/>
</dbReference>
<evidence type="ECO:0000256" key="3">
    <source>
        <dbReference type="ARBA" id="ARBA00004496"/>
    </source>
</evidence>
<evidence type="ECO:0000256" key="2">
    <source>
        <dbReference type="ARBA" id="ARBA00003968"/>
    </source>
</evidence>
<evidence type="ECO:0000256" key="1">
    <source>
        <dbReference type="ARBA" id="ARBA00000868"/>
    </source>
</evidence>
<reference evidence="14 16" key="1">
    <citation type="submission" date="2019-06" db="EMBL/GenBank/DDBJ databases">
        <title>Mycoplasma nasistruthionis sp. nov. str Ms03.</title>
        <authorList>
            <person name="Botes A."/>
        </authorList>
    </citation>
    <scope>NUCLEOTIDE SEQUENCE [LARGE SCALE GENOMIC DNA]</scope>
    <source>
        <strain evidence="14 16">Ms03</strain>
    </source>
</reference>
<evidence type="ECO:0000256" key="4">
    <source>
        <dbReference type="ARBA" id="ARBA00004659"/>
    </source>
</evidence>
<comment type="function">
    <text evidence="2 11">Catalyzes a salvage reaction resulting in the formation of AMP, that is energically less costly than de novo synthesis.</text>
</comment>
<feature type="domain" description="Phosphoribosyltransferase" evidence="12">
    <location>
        <begin position="26"/>
        <end position="147"/>
    </location>
</feature>
<proteinExistence type="inferred from homology"/>
<dbReference type="GO" id="GO:0016208">
    <property type="term" value="F:AMP binding"/>
    <property type="evidence" value="ECO:0007669"/>
    <property type="project" value="TreeGrafter"/>
</dbReference>
<evidence type="ECO:0000313" key="14">
    <source>
        <dbReference type="EMBL" id="QDF64742.1"/>
    </source>
</evidence>
<dbReference type="FunFam" id="3.40.50.2020:FF:000021">
    <property type="entry name" value="Adenine phosphoribosyltransferase"/>
    <property type="match status" value="1"/>
</dbReference>
<comment type="similarity">
    <text evidence="5 11">Belongs to the purine/pyrimidine phosphoribosyltransferase family.</text>
</comment>
<name>A0A4Y6I5X4_9MOLU</name>
<evidence type="ECO:0000256" key="8">
    <source>
        <dbReference type="ARBA" id="ARBA00022676"/>
    </source>
</evidence>
<dbReference type="UniPathway" id="UPA00588">
    <property type="reaction ID" value="UER00646"/>
</dbReference>
<dbReference type="InterPro" id="IPR000836">
    <property type="entry name" value="PRTase_dom"/>
</dbReference>
<evidence type="ECO:0000256" key="5">
    <source>
        <dbReference type="ARBA" id="ARBA00008391"/>
    </source>
</evidence>
<dbReference type="GO" id="GO:0006168">
    <property type="term" value="P:adenine salvage"/>
    <property type="evidence" value="ECO:0007669"/>
    <property type="project" value="InterPro"/>
</dbReference>
<dbReference type="RefSeq" id="WP_139591927.1">
    <property type="nucleotide sequence ID" value="NZ_CP040825.1"/>
</dbReference>
<dbReference type="AlphaFoldDB" id="A0A4Y6I5X4"/>
<evidence type="ECO:0000256" key="6">
    <source>
        <dbReference type="ARBA" id="ARBA00011893"/>
    </source>
</evidence>
<dbReference type="EMBL" id="CP041147">
    <property type="protein sequence ID" value="QDF64742.1"/>
    <property type="molecule type" value="Genomic_DNA"/>
</dbReference>
<evidence type="ECO:0000259" key="12">
    <source>
        <dbReference type="Pfam" id="PF00156"/>
    </source>
</evidence>
<keyword evidence="16" id="KW-1185">Reference proteome</keyword>
<keyword evidence="8 11" id="KW-0328">Glycosyltransferase</keyword>
<keyword evidence="9 11" id="KW-0808">Transferase</keyword>
<keyword evidence="10 11" id="KW-0660">Purine salvage</keyword>
<dbReference type="Proteomes" id="UP000315201">
    <property type="component" value="Chromosome"/>
</dbReference>
<dbReference type="InterPro" id="IPR005764">
    <property type="entry name" value="Ade_phspho_trans"/>
</dbReference>
<dbReference type="KEGG" id="mnh:FG904_00165"/>
<evidence type="ECO:0000256" key="11">
    <source>
        <dbReference type="HAMAP-Rule" id="MF_00004"/>
    </source>
</evidence>
<evidence type="ECO:0000313" key="13">
    <source>
        <dbReference type="EMBL" id="QCZ36444.1"/>
    </source>
</evidence>
<dbReference type="GO" id="GO:0002055">
    <property type="term" value="F:adenine binding"/>
    <property type="evidence" value="ECO:0007669"/>
    <property type="project" value="TreeGrafter"/>
</dbReference>
<dbReference type="GO" id="GO:0044209">
    <property type="term" value="P:AMP salvage"/>
    <property type="evidence" value="ECO:0007669"/>
    <property type="project" value="UniProtKB-UniRule"/>
</dbReference>
<comment type="pathway">
    <text evidence="4 11">Purine metabolism; AMP biosynthesis via salvage pathway; AMP from adenine: step 1/1.</text>
</comment>
<dbReference type="EC" id="2.4.2.7" evidence="6 11"/>
<organism evidence="14 16">
    <name type="scientific">Mycoplasma nasistruthionis</name>
    <dbReference type="NCBI Taxonomy" id="353852"/>
    <lineage>
        <taxon>Bacteria</taxon>
        <taxon>Bacillati</taxon>
        <taxon>Mycoplasmatota</taxon>
        <taxon>Mollicutes</taxon>
        <taxon>Mycoplasmataceae</taxon>
        <taxon>Mycoplasma</taxon>
    </lineage>
</organism>
<dbReference type="HAMAP" id="MF_00004">
    <property type="entry name" value="Aden_phosphoribosyltr"/>
    <property type="match status" value="1"/>
</dbReference>
<dbReference type="CDD" id="cd06223">
    <property type="entry name" value="PRTases_typeI"/>
    <property type="match status" value="1"/>
</dbReference>
<keyword evidence="7 11" id="KW-0963">Cytoplasm</keyword>
<gene>
    <name evidence="11" type="primary">apt</name>
    <name evidence="13" type="ORF">FG904_00165</name>
    <name evidence="14" type="ORF">FIV53_00160</name>
</gene>
<dbReference type="Proteomes" id="UP000305457">
    <property type="component" value="Chromosome"/>
</dbReference>
<dbReference type="SUPFAM" id="SSF53271">
    <property type="entry name" value="PRTase-like"/>
    <property type="match status" value="1"/>
</dbReference>
<dbReference type="Pfam" id="PF00156">
    <property type="entry name" value="Pribosyltran"/>
    <property type="match status" value="1"/>
</dbReference>
<evidence type="ECO:0000256" key="9">
    <source>
        <dbReference type="ARBA" id="ARBA00022679"/>
    </source>
</evidence>
<dbReference type="NCBIfam" id="TIGR01090">
    <property type="entry name" value="apt"/>
    <property type="match status" value="1"/>
</dbReference>
<dbReference type="PANTHER" id="PTHR32315:SF3">
    <property type="entry name" value="ADENINE PHOSPHORIBOSYLTRANSFERASE"/>
    <property type="match status" value="1"/>
</dbReference>
<evidence type="ECO:0000313" key="16">
    <source>
        <dbReference type="Proteomes" id="UP000315201"/>
    </source>
</evidence>
<accession>A0A4Y6I5X4</accession>
<sequence>MKLQDYIQNVPNFPKQGINFKDISPLLANPHAFKHVIDKMADLASQADIIVAPDARGFIFGTPVAYAINKPFVMVRKKGKLPGKTIVQNYDLEYGENAIEIQSNVLKPNLKAVIIDDVLATGGTVDAIVKLLQSQQIETTKLIVLCELKELNGRAKLNNLTIEALIEE</sequence>
<comment type="catalytic activity">
    <reaction evidence="1 11">
        <text>AMP + diphosphate = 5-phospho-alpha-D-ribose 1-diphosphate + adenine</text>
        <dbReference type="Rhea" id="RHEA:16609"/>
        <dbReference type="ChEBI" id="CHEBI:16708"/>
        <dbReference type="ChEBI" id="CHEBI:33019"/>
        <dbReference type="ChEBI" id="CHEBI:58017"/>
        <dbReference type="ChEBI" id="CHEBI:456215"/>
        <dbReference type="EC" id="2.4.2.7"/>
    </reaction>
</comment>
<dbReference type="EMBL" id="CP040825">
    <property type="protein sequence ID" value="QCZ36444.1"/>
    <property type="molecule type" value="Genomic_DNA"/>
</dbReference>
<protein>
    <recommendedName>
        <fullName evidence="6 11">Adenine phosphoribosyltransferase</fullName>
        <shortName evidence="11">APRT</shortName>
        <ecNumber evidence="6 11">2.4.2.7</ecNumber>
    </recommendedName>
</protein>
<dbReference type="Gene3D" id="3.40.50.2020">
    <property type="match status" value="1"/>
</dbReference>
<evidence type="ECO:0000313" key="15">
    <source>
        <dbReference type="Proteomes" id="UP000305457"/>
    </source>
</evidence>
<comment type="subunit">
    <text evidence="11">Homodimer.</text>
</comment>